<evidence type="ECO:0000256" key="1">
    <source>
        <dbReference type="SAM" id="MobiDB-lite"/>
    </source>
</evidence>
<sequence>MAFDNFNYKHNNRGASDPALKVPSATGGQPSQADINRQKKKESIFAARKEREERKKREKAQETFINRAYNPRTGEHYELKKPEDKDSDFSGFSQFAARSGIKISSQFGQANQKINQTSDIDPILKKLMTTTSDVLGGTAQVAGYAPATVEKVFQVAGKKGVTGAAGTVVGATQTGLQHQAKTAAENPVDTLLQLAVGGVILGGARAAARPITAPFRSYGTEAGIIIRAPKTDAAAIHATSNIGRLTKGVNSKFLKDPDLTKIRNLGPQSGKTLESILSNEPHSLYGTVTTYGQMPKPPRVTSDLDVFVKNPAAFNENVLSKLGKNYEIKGSGIVNKVGSEKTAHAVDTHPIPDGYPGFKQPKTVKTNIYAGDKAPKLPFDWMPDKLLKADKLTQEPLYSQAGRKAAGVMGGPEGKLKWKYGPAPHRGKDLVDLVDVSQYLAEQKRQTINPFKKVQAVRLQKSIDTLKGTGMYKDALKASQKEITGKPGELTININKSPSPGKINVIKPVFSPSPTIPGNRRPSPTPSKTKGKREEPSSPPTGGGGGGRDYDFVGKGSPKVRDPLVGWRPIITSPRPVKDPDGSKVPDPLIGGNPVIPIPVVPIPVIPSPTGDDSAGRRASNAKYPRYHSGKKKSTKSKKSKRSVDDWFRTNPMPGVISGKTPKMPTFKLKTPAFKSPFVKKTGRKKK</sequence>
<feature type="region of interest" description="Disordered" evidence="1">
    <location>
        <begin position="489"/>
        <end position="585"/>
    </location>
</feature>
<reference evidence="2" key="1">
    <citation type="submission" date="2022-04" db="EMBL/GenBank/DDBJ databases">
        <title>Complete genome of Methanoplanus endosymbiosus DSM 3599.</title>
        <authorList>
            <person name="Chen S.-C."/>
            <person name="You Y.-T."/>
            <person name="Zhou Y.-Z."/>
            <person name="Lai M.-C."/>
        </authorList>
    </citation>
    <scope>NUCLEOTIDE SEQUENCE</scope>
    <source>
        <strain evidence="2">DSM 3599</strain>
    </source>
</reference>
<name>A0A9E7PQT0_9EURY</name>
<gene>
    <name evidence="2" type="ORF">L6E24_03685</name>
</gene>
<feature type="compositionally biased region" description="Polar residues" evidence="1">
    <location>
        <begin position="26"/>
        <end position="35"/>
    </location>
</feature>
<dbReference type="RefSeq" id="WP_257743376.1">
    <property type="nucleotide sequence ID" value="NZ_CP096115.1"/>
</dbReference>
<keyword evidence="3" id="KW-1185">Reference proteome</keyword>
<feature type="compositionally biased region" description="Basic residues" evidence="1">
    <location>
        <begin position="625"/>
        <end position="641"/>
    </location>
</feature>
<dbReference type="GeneID" id="74306767"/>
<feature type="region of interest" description="Disordered" evidence="1">
    <location>
        <begin position="1"/>
        <end position="40"/>
    </location>
</feature>
<feature type="region of interest" description="Disordered" evidence="1">
    <location>
        <begin position="607"/>
        <end position="687"/>
    </location>
</feature>
<accession>A0A9E7PQT0</accession>
<evidence type="ECO:0000313" key="3">
    <source>
        <dbReference type="Proteomes" id="UP001060368"/>
    </source>
</evidence>
<protein>
    <submittedName>
        <fullName evidence="2">Uncharacterized protein</fullName>
    </submittedName>
</protein>
<organism evidence="2 3">
    <name type="scientific">Methanoplanus endosymbiosus</name>
    <dbReference type="NCBI Taxonomy" id="33865"/>
    <lineage>
        <taxon>Archaea</taxon>
        <taxon>Methanobacteriati</taxon>
        <taxon>Methanobacteriota</taxon>
        <taxon>Stenosarchaea group</taxon>
        <taxon>Methanomicrobia</taxon>
        <taxon>Methanomicrobiales</taxon>
        <taxon>Methanomicrobiaceae</taxon>
        <taxon>Methanoplanus</taxon>
    </lineage>
</organism>
<evidence type="ECO:0000313" key="2">
    <source>
        <dbReference type="EMBL" id="UUX93236.1"/>
    </source>
</evidence>
<proteinExistence type="predicted"/>
<dbReference type="KEGG" id="mend:L6E24_03685"/>
<dbReference type="EMBL" id="CP096115">
    <property type="protein sequence ID" value="UUX93236.1"/>
    <property type="molecule type" value="Genomic_DNA"/>
</dbReference>
<dbReference type="AlphaFoldDB" id="A0A9E7PQT0"/>
<dbReference type="Proteomes" id="UP001060368">
    <property type="component" value="Chromosome"/>
</dbReference>